<dbReference type="Pfam" id="PF00534">
    <property type="entry name" value="Glycos_transf_1"/>
    <property type="match status" value="1"/>
</dbReference>
<dbReference type="EMBL" id="FOCL01000003">
    <property type="protein sequence ID" value="SEN39173.1"/>
    <property type="molecule type" value="Genomic_DNA"/>
</dbReference>
<dbReference type="RefSeq" id="WP_091210381.1">
    <property type="nucleotide sequence ID" value="NZ_FOCL01000003.1"/>
</dbReference>
<keyword evidence="2" id="KW-0808">Transferase</keyword>
<dbReference type="GO" id="GO:0016758">
    <property type="term" value="F:hexosyltransferase activity"/>
    <property type="evidence" value="ECO:0007669"/>
    <property type="project" value="TreeGrafter"/>
</dbReference>
<protein>
    <submittedName>
        <fullName evidence="2">Glycosyl transferases group 1</fullName>
    </submittedName>
</protein>
<accession>A0A1H8G582</accession>
<organism evidence="2 3">
    <name type="scientific">Mucilaginibacter gossypiicola</name>
    <dbReference type="NCBI Taxonomy" id="551995"/>
    <lineage>
        <taxon>Bacteria</taxon>
        <taxon>Pseudomonadati</taxon>
        <taxon>Bacteroidota</taxon>
        <taxon>Sphingobacteriia</taxon>
        <taxon>Sphingobacteriales</taxon>
        <taxon>Sphingobacteriaceae</taxon>
        <taxon>Mucilaginibacter</taxon>
    </lineage>
</organism>
<proteinExistence type="predicted"/>
<dbReference type="Gene3D" id="3.40.50.2000">
    <property type="entry name" value="Glycogen Phosphorylase B"/>
    <property type="match status" value="2"/>
</dbReference>
<sequence length="403" mass="46384">MSNNNFRVAIIVSHPIQHFCPQYISFTKMKGVEVKLFFASMLGYKKYVDKNFGQEISWNNLRLEEFDHKFLNGEQVLPSGKELDAPSVTDELDSYNPDAIITYGHFQKVQRRAHQWAKANNVPIVYITDSENRQRRKWYKLLAKFFLLRQYYNKVNYFFTVGDANEAYFKLYGVPEKKFIRMHYPIDVDVYANAYQNKVALRSKIREQYGIPENDFAIAVVGKLVTWKNQEHLIDLLIDLESKGHKAHAFILGSGKTLDSLKQKAEQLKVNKVHFTGFVDPLDLPAYYAAIDAYVHPASIEPHSLAISEAIYMGCPVILSNTCGSYGDTDDVQINKNGFVYDFGNIGQLSDKVVKLIDDQQLRKQFGDHSRKISLKFQQRAHGESMRDLINKVNKTKRNSVSV</sequence>
<keyword evidence="3" id="KW-1185">Reference proteome</keyword>
<dbReference type="InterPro" id="IPR001296">
    <property type="entry name" value="Glyco_trans_1"/>
</dbReference>
<evidence type="ECO:0000259" key="1">
    <source>
        <dbReference type="Pfam" id="PF00534"/>
    </source>
</evidence>
<dbReference type="AlphaFoldDB" id="A0A1H8G582"/>
<dbReference type="PANTHER" id="PTHR45947">
    <property type="entry name" value="SULFOQUINOVOSYL TRANSFERASE SQD2"/>
    <property type="match status" value="1"/>
</dbReference>
<feature type="domain" description="Glycosyl transferase family 1" evidence="1">
    <location>
        <begin position="203"/>
        <end position="372"/>
    </location>
</feature>
<dbReference type="SUPFAM" id="SSF53756">
    <property type="entry name" value="UDP-Glycosyltransferase/glycogen phosphorylase"/>
    <property type="match status" value="1"/>
</dbReference>
<dbReference type="OrthoDB" id="9790710at2"/>
<reference evidence="3" key="1">
    <citation type="submission" date="2016-10" db="EMBL/GenBank/DDBJ databases">
        <authorList>
            <person name="Varghese N."/>
            <person name="Submissions S."/>
        </authorList>
    </citation>
    <scope>NUCLEOTIDE SEQUENCE [LARGE SCALE GENOMIC DNA]</scope>
    <source>
        <strain evidence="3">Gh-48</strain>
    </source>
</reference>
<dbReference type="Proteomes" id="UP000198942">
    <property type="component" value="Unassembled WGS sequence"/>
</dbReference>
<gene>
    <name evidence="2" type="ORF">SAMN05192574_10313</name>
</gene>
<dbReference type="PANTHER" id="PTHR45947:SF3">
    <property type="entry name" value="SULFOQUINOVOSYL TRANSFERASE SQD2"/>
    <property type="match status" value="1"/>
</dbReference>
<evidence type="ECO:0000313" key="3">
    <source>
        <dbReference type="Proteomes" id="UP000198942"/>
    </source>
</evidence>
<dbReference type="InterPro" id="IPR050194">
    <property type="entry name" value="Glycosyltransferase_grp1"/>
</dbReference>
<name>A0A1H8G582_9SPHI</name>
<dbReference type="CDD" id="cd03801">
    <property type="entry name" value="GT4_PimA-like"/>
    <property type="match status" value="1"/>
</dbReference>
<dbReference type="STRING" id="551995.SAMN05192574_10313"/>
<evidence type="ECO:0000313" key="2">
    <source>
        <dbReference type="EMBL" id="SEN39173.1"/>
    </source>
</evidence>